<dbReference type="PANTHER" id="PTHR12606:SF141">
    <property type="entry name" value="GH15225P-RELATED"/>
    <property type="match status" value="1"/>
</dbReference>
<keyword evidence="2" id="KW-0645">Protease</keyword>
<dbReference type="SUPFAM" id="SSF54001">
    <property type="entry name" value="Cysteine proteinases"/>
    <property type="match status" value="1"/>
</dbReference>
<evidence type="ECO:0000313" key="7">
    <source>
        <dbReference type="Proteomes" id="UP000179807"/>
    </source>
</evidence>
<protein>
    <submittedName>
        <fullName evidence="6">Clan CE, family C48, Ulp1-like cysteine peptidase</fullName>
    </submittedName>
</protein>
<dbReference type="GO" id="GO:0005634">
    <property type="term" value="C:nucleus"/>
    <property type="evidence" value="ECO:0007669"/>
    <property type="project" value="TreeGrafter"/>
</dbReference>
<evidence type="ECO:0000256" key="3">
    <source>
        <dbReference type="ARBA" id="ARBA00022801"/>
    </source>
</evidence>
<comment type="caution">
    <text evidence="6">The sequence shown here is derived from an EMBL/GenBank/DDBJ whole genome shotgun (WGS) entry which is preliminary data.</text>
</comment>
<dbReference type="GeneID" id="94829320"/>
<dbReference type="AlphaFoldDB" id="A0A1J4JGU5"/>
<evidence type="ECO:0000256" key="1">
    <source>
        <dbReference type="ARBA" id="ARBA00005234"/>
    </source>
</evidence>
<dbReference type="GO" id="GO:0006508">
    <property type="term" value="P:proteolysis"/>
    <property type="evidence" value="ECO:0007669"/>
    <property type="project" value="UniProtKB-KW"/>
</dbReference>
<proteinExistence type="inferred from homology"/>
<dbReference type="GO" id="GO:0016929">
    <property type="term" value="F:deSUMOylase activity"/>
    <property type="evidence" value="ECO:0007669"/>
    <property type="project" value="TreeGrafter"/>
</dbReference>
<organism evidence="6 7">
    <name type="scientific">Tritrichomonas foetus</name>
    <dbReference type="NCBI Taxonomy" id="1144522"/>
    <lineage>
        <taxon>Eukaryota</taxon>
        <taxon>Metamonada</taxon>
        <taxon>Parabasalia</taxon>
        <taxon>Tritrichomonadida</taxon>
        <taxon>Tritrichomonadidae</taxon>
        <taxon>Tritrichomonas</taxon>
    </lineage>
</organism>
<keyword evidence="4" id="KW-0788">Thiol protease</keyword>
<gene>
    <name evidence="6" type="ORF">TRFO_08986</name>
</gene>
<accession>A0A1J4JGU5</accession>
<dbReference type="PROSITE" id="PS50600">
    <property type="entry name" value="ULP_PROTEASE"/>
    <property type="match status" value="1"/>
</dbReference>
<name>A0A1J4JGU5_9EUKA</name>
<dbReference type="GO" id="GO:0016926">
    <property type="term" value="P:protein desumoylation"/>
    <property type="evidence" value="ECO:0007669"/>
    <property type="project" value="TreeGrafter"/>
</dbReference>
<keyword evidence="3" id="KW-0378">Hydrolase</keyword>
<evidence type="ECO:0000256" key="2">
    <source>
        <dbReference type="ARBA" id="ARBA00022670"/>
    </source>
</evidence>
<comment type="similarity">
    <text evidence="1">Belongs to the peptidase C48 family.</text>
</comment>
<evidence type="ECO:0000259" key="5">
    <source>
        <dbReference type="PROSITE" id="PS50600"/>
    </source>
</evidence>
<feature type="domain" description="Ubiquitin-like protease family profile" evidence="5">
    <location>
        <begin position="47"/>
        <end position="198"/>
    </location>
</feature>
<evidence type="ECO:0000256" key="4">
    <source>
        <dbReference type="ARBA" id="ARBA00022807"/>
    </source>
</evidence>
<dbReference type="Proteomes" id="UP000179807">
    <property type="component" value="Unassembled WGS sequence"/>
</dbReference>
<dbReference type="Gene3D" id="3.40.395.10">
    <property type="entry name" value="Adenoviral Proteinase, Chain A"/>
    <property type="match status" value="1"/>
</dbReference>
<dbReference type="EMBL" id="MLAK01001060">
    <property type="protein sequence ID" value="OHS98384.1"/>
    <property type="molecule type" value="Genomic_DNA"/>
</dbReference>
<dbReference type="PANTHER" id="PTHR12606">
    <property type="entry name" value="SENTRIN/SUMO-SPECIFIC PROTEASE"/>
    <property type="match status" value="1"/>
</dbReference>
<dbReference type="Pfam" id="PF02902">
    <property type="entry name" value="Peptidase_C48"/>
    <property type="match status" value="1"/>
</dbReference>
<dbReference type="OrthoDB" id="1939479at2759"/>
<dbReference type="InterPro" id="IPR038765">
    <property type="entry name" value="Papain-like_cys_pep_sf"/>
</dbReference>
<reference evidence="6" key="1">
    <citation type="submission" date="2016-10" db="EMBL/GenBank/DDBJ databases">
        <authorList>
            <person name="Benchimol M."/>
            <person name="Almeida L.G."/>
            <person name="Vasconcelos A.T."/>
            <person name="Perreira-Neves A."/>
            <person name="Rosa I.A."/>
            <person name="Tasca T."/>
            <person name="Bogo M.R."/>
            <person name="de Souza W."/>
        </authorList>
    </citation>
    <scope>NUCLEOTIDE SEQUENCE [LARGE SCALE GENOMIC DNA]</scope>
    <source>
        <strain evidence="6">K</strain>
    </source>
</reference>
<keyword evidence="7" id="KW-1185">Reference proteome</keyword>
<sequence length="238" mass="28088">MNGDSELFTPAIPERHYFADIQAIDQKRPKKKQVNNIPERFKVEKKIFIIQKDIDSLGRRKWLSDGVINSYLTYLHNTKQRYDIGYTNTFFYHKLTNYGSEEANKWGGIWETKLDIFSHFLIPLTTGSHWFLIDLDFEKQKMNVYDSFSYTHLEHTTNINAFLNYQQINSLKVVHPEIPQQTNGYDCGVFLLKFAELIYEGKKINKKSFSPSFAIEYRKKIANILKNYLKKESEESDS</sequence>
<dbReference type="InterPro" id="IPR003653">
    <property type="entry name" value="Peptidase_C48_C"/>
</dbReference>
<evidence type="ECO:0000313" key="6">
    <source>
        <dbReference type="EMBL" id="OHS98384.1"/>
    </source>
</evidence>
<dbReference type="VEuPathDB" id="TrichDB:TRFO_08986"/>
<dbReference type="RefSeq" id="XP_068351521.1">
    <property type="nucleotide sequence ID" value="XM_068494616.1"/>
</dbReference>